<dbReference type="Proteomes" id="UP000466517">
    <property type="component" value="Chromosome"/>
</dbReference>
<sequence>MEPFLGTEALSSGALTRGALRWNYRAVLPNVYLPRDETPTLEDRTIAAWLWTGRRGVVAGRAAAAIWGVTGIEAGTPIELIGPHARPHPGVIVREERIADDEIRTWQGLRVTSPARTALDLGRRLPTGLAVEHLDVLCRVACLTRDEVEQQLQRYRGVRGIPQARVALRLMDGGARCPEETRMRLLLYTNGVPRPSTGILVEDGGRVARIGMGWEGIKLGVSYFAPLEAGVGVAAGDLVHHEIVARTGWTEVGYVGMANAGLIARRVRSEVWRRRARRV</sequence>
<organism evidence="1 2">
    <name type="scientific">Mycolicibacterium madagascariense</name>
    <dbReference type="NCBI Taxonomy" id="212765"/>
    <lineage>
        <taxon>Bacteria</taxon>
        <taxon>Bacillati</taxon>
        <taxon>Actinomycetota</taxon>
        <taxon>Actinomycetes</taxon>
        <taxon>Mycobacteriales</taxon>
        <taxon>Mycobacteriaceae</taxon>
        <taxon>Mycolicibacterium</taxon>
    </lineage>
</organism>
<proteinExistence type="predicted"/>
<gene>
    <name evidence="1" type="ORF">MMAD_43890</name>
</gene>
<dbReference type="RefSeq" id="WP_163741174.1">
    <property type="nucleotide sequence ID" value="NZ_AP022610.1"/>
</dbReference>
<keyword evidence="2" id="KW-1185">Reference proteome</keyword>
<protein>
    <submittedName>
        <fullName evidence="1">Uncharacterized protein</fullName>
    </submittedName>
</protein>
<dbReference type="KEGG" id="mmag:MMAD_43890"/>
<dbReference type="AlphaFoldDB" id="A0A7I7XLJ9"/>
<dbReference type="EMBL" id="AP022610">
    <property type="protein sequence ID" value="BBZ30094.1"/>
    <property type="molecule type" value="Genomic_DNA"/>
</dbReference>
<accession>A0A7I7XLJ9</accession>
<evidence type="ECO:0000313" key="1">
    <source>
        <dbReference type="EMBL" id="BBZ30094.1"/>
    </source>
</evidence>
<evidence type="ECO:0000313" key="2">
    <source>
        <dbReference type="Proteomes" id="UP000466517"/>
    </source>
</evidence>
<name>A0A7I7XLJ9_9MYCO</name>
<reference evidence="1 2" key="1">
    <citation type="journal article" date="2019" name="Emerg. Microbes Infect.">
        <title>Comprehensive subspecies identification of 175 nontuberculous mycobacteria species based on 7547 genomic profiles.</title>
        <authorList>
            <person name="Matsumoto Y."/>
            <person name="Kinjo T."/>
            <person name="Motooka D."/>
            <person name="Nabeya D."/>
            <person name="Jung N."/>
            <person name="Uechi K."/>
            <person name="Horii T."/>
            <person name="Iida T."/>
            <person name="Fujita J."/>
            <person name="Nakamura S."/>
        </authorList>
    </citation>
    <scope>NUCLEOTIDE SEQUENCE [LARGE SCALE GENOMIC DNA]</scope>
    <source>
        <strain evidence="1 2">JCM 13574</strain>
    </source>
</reference>